<dbReference type="Pfam" id="PF02518">
    <property type="entry name" value="HATPase_c"/>
    <property type="match status" value="1"/>
</dbReference>
<keyword evidence="6 12" id="KW-0812">Transmembrane</keyword>
<evidence type="ECO:0000256" key="11">
    <source>
        <dbReference type="SAM" id="MobiDB-lite"/>
    </source>
</evidence>
<evidence type="ECO:0000256" key="4">
    <source>
        <dbReference type="ARBA" id="ARBA00022553"/>
    </source>
</evidence>
<feature type="region of interest" description="Disordered" evidence="11">
    <location>
        <begin position="105"/>
        <end position="130"/>
    </location>
</feature>
<feature type="transmembrane region" description="Helical" evidence="12">
    <location>
        <begin position="12"/>
        <end position="30"/>
    </location>
</feature>
<dbReference type="InterPro" id="IPR036097">
    <property type="entry name" value="HisK_dim/P_sf"/>
</dbReference>
<evidence type="ECO:0000256" key="3">
    <source>
        <dbReference type="ARBA" id="ARBA00012438"/>
    </source>
</evidence>
<dbReference type="RefSeq" id="WP_183209835.1">
    <property type="nucleotide sequence ID" value="NZ_JAAAMM010000004.1"/>
</dbReference>
<keyword evidence="8 12" id="KW-1133">Transmembrane helix</keyword>
<dbReference type="PANTHER" id="PTHR45436">
    <property type="entry name" value="SENSOR HISTIDINE KINASE YKOH"/>
    <property type="match status" value="1"/>
</dbReference>
<keyword evidence="7 15" id="KW-0418">Kinase</keyword>
<evidence type="ECO:0000256" key="10">
    <source>
        <dbReference type="ARBA" id="ARBA00023136"/>
    </source>
</evidence>
<keyword evidence="16" id="KW-1185">Reference proteome</keyword>
<comment type="subcellular location">
    <subcellularLocation>
        <location evidence="2">Membrane</location>
    </subcellularLocation>
</comment>
<dbReference type="Gene3D" id="1.10.287.130">
    <property type="match status" value="1"/>
</dbReference>
<dbReference type="SMART" id="SM00387">
    <property type="entry name" value="HATPase_c"/>
    <property type="match status" value="1"/>
</dbReference>
<evidence type="ECO:0000256" key="5">
    <source>
        <dbReference type="ARBA" id="ARBA00022679"/>
    </source>
</evidence>
<keyword evidence="5" id="KW-0808">Transferase</keyword>
<keyword evidence="4" id="KW-0597">Phosphoprotein</keyword>
<dbReference type="Proteomes" id="UP000588647">
    <property type="component" value="Unassembled WGS sequence"/>
</dbReference>
<dbReference type="AlphaFoldDB" id="A0A7W6HFU8"/>
<feature type="domain" description="HAMP" evidence="14">
    <location>
        <begin position="195"/>
        <end position="249"/>
    </location>
</feature>
<keyword evidence="9" id="KW-0902">Two-component regulatory system</keyword>
<dbReference type="InterPro" id="IPR004358">
    <property type="entry name" value="Sig_transdc_His_kin-like_C"/>
</dbReference>
<sequence length="471" mass="50044">MRRAYRLDVRLAIVVTVISALTLIGAGMILSMEFTRGQFAIEERGLSTQVEEWAGLLRRDPGGTVVLDRPAEPSSAIDPPYTGLLSGTRPVYGYTVTDATGTVLDRSDANAPAGRPGPADPEPVLSTGPTLDGTGPVLIAELFVPEFGAWLRLARSRSDVTALTNTFFAQSLEELGWAALAMLVVMVITAVGIVRFSLLGLRRVAAQAERITFDNLGHQRLSGSSAPAEVQPLIAAVNHALDGIRAGAVAQRDFSIHAAHELRTPLADLKLRLEGLASGPDRDAAMQDIDAMARLIEQLLQIARLDGSTDFSLQSLNLGETVAEVLQEAAPRLVSAGWLIEADGLDLPVHIIGDSTLIALIIRNLLDNVRKHTPVGSTVTVTISNDGTLLFADTGPGLPPGFACSGFARFVRGNDDARSGSGLGLSICETAMQRMGGTFSLEPTGSGAAFRMAFRLDQRPQSDEHMGTHRS</sequence>
<dbReference type="GO" id="GO:0016020">
    <property type="term" value="C:membrane"/>
    <property type="evidence" value="ECO:0007669"/>
    <property type="project" value="UniProtKB-SubCell"/>
</dbReference>
<protein>
    <recommendedName>
        <fullName evidence="3">histidine kinase</fullName>
        <ecNumber evidence="3">2.7.13.3</ecNumber>
    </recommendedName>
</protein>
<name>A0A7W6HFU8_9HYPH</name>
<evidence type="ECO:0000256" key="9">
    <source>
        <dbReference type="ARBA" id="ARBA00023012"/>
    </source>
</evidence>
<dbReference type="SUPFAM" id="SSF47384">
    <property type="entry name" value="Homodimeric domain of signal transducing histidine kinase"/>
    <property type="match status" value="1"/>
</dbReference>
<proteinExistence type="predicted"/>
<evidence type="ECO:0000256" key="8">
    <source>
        <dbReference type="ARBA" id="ARBA00022989"/>
    </source>
</evidence>
<dbReference type="InterPro" id="IPR003594">
    <property type="entry name" value="HATPase_dom"/>
</dbReference>
<feature type="transmembrane region" description="Helical" evidence="12">
    <location>
        <begin position="175"/>
        <end position="194"/>
    </location>
</feature>
<evidence type="ECO:0000259" key="13">
    <source>
        <dbReference type="PROSITE" id="PS50109"/>
    </source>
</evidence>
<dbReference type="InterPro" id="IPR003661">
    <property type="entry name" value="HisK_dim/P_dom"/>
</dbReference>
<dbReference type="PANTHER" id="PTHR45436:SF5">
    <property type="entry name" value="SENSOR HISTIDINE KINASE TRCS"/>
    <property type="match status" value="1"/>
</dbReference>
<dbReference type="SMART" id="SM00388">
    <property type="entry name" value="HisKA"/>
    <property type="match status" value="1"/>
</dbReference>
<dbReference type="InterPro" id="IPR005467">
    <property type="entry name" value="His_kinase_dom"/>
</dbReference>
<dbReference type="CDD" id="cd00082">
    <property type="entry name" value="HisKA"/>
    <property type="match status" value="1"/>
</dbReference>
<reference evidence="15 16" key="1">
    <citation type="submission" date="2020-08" db="EMBL/GenBank/DDBJ databases">
        <title>Genomic Encyclopedia of Type Strains, Phase IV (KMG-IV): sequencing the most valuable type-strain genomes for metagenomic binning, comparative biology and taxonomic classification.</title>
        <authorList>
            <person name="Goeker M."/>
        </authorList>
    </citation>
    <scope>NUCLEOTIDE SEQUENCE [LARGE SCALE GENOMIC DNA]</scope>
    <source>
        <strain evidence="15 16">DSM 103570</strain>
    </source>
</reference>
<dbReference type="Pfam" id="PF00512">
    <property type="entry name" value="HisKA"/>
    <property type="match status" value="1"/>
</dbReference>
<evidence type="ECO:0000256" key="6">
    <source>
        <dbReference type="ARBA" id="ARBA00022692"/>
    </source>
</evidence>
<dbReference type="InterPro" id="IPR050428">
    <property type="entry name" value="TCS_sensor_his_kinase"/>
</dbReference>
<evidence type="ECO:0000256" key="1">
    <source>
        <dbReference type="ARBA" id="ARBA00000085"/>
    </source>
</evidence>
<dbReference type="SUPFAM" id="SSF55874">
    <property type="entry name" value="ATPase domain of HSP90 chaperone/DNA topoisomerase II/histidine kinase"/>
    <property type="match status" value="1"/>
</dbReference>
<organism evidence="15 16">
    <name type="scientific">Aurantimonas endophytica</name>
    <dbReference type="NCBI Taxonomy" id="1522175"/>
    <lineage>
        <taxon>Bacteria</taxon>
        <taxon>Pseudomonadati</taxon>
        <taxon>Pseudomonadota</taxon>
        <taxon>Alphaproteobacteria</taxon>
        <taxon>Hyphomicrobiales</taxon>
        <taxon>Aurantimonadaceae</taxon>
        <taxon>Aurantimonas</taxon>
    </lineage>
</organism>
<dbReference type="GO" id="GO:0000155">
    <property type="term" value="F:phosphorelay sensor kinase activity"/>
    <property type="evidence" value="ECO:0007669"/>
    <property type="project" value="InterPro"/>
</dbReference>
<dbReference type="PRINTS" id="PR00344">
    <property type="entry name" value="BCTRLSENSOR"/>
</dbReference>
<keyword evidence="10 12" id="KW-0472">Membrane</keyword>
<evidence type="ECO:0000256" key="7">
    <source>
        <dbReference type="ARBA" id="ARBA00022777"/>
    </source>
</evidence>
<evidence type="ECO:0000256" key="12">
    <source>
        <dbReference type="SAM" id="Phobius"/>
    </source>
</evidence>
<dbReference type="InterPro" id="IPR003660">
    <property type="entry name" value="HAMP_dom"/>
</dbReference>
<dbReference type="EMBL" id="JACIEM010000004">
    <property type="protein sequence ID" value="MBB4004246.1"/>
    <property type="molecule type" value="Genomic_DNA"/>
</dbReference>
<gene>
    <name evidence="15" type="ORF">GGR03_003334</name>
</gene>
<evidence type="ECO:0000259" key="14">
    <source>
        <dbReference type="PROSITE" id="PS50885"/>
    </source>
</evidence>
<dbReference type="InterPro" id="IPR036890">
    <property type="entry name" value="HATPase_C_sf"/>
</dbReference>
<comment type="caution">
    <text evidence="15">The sequence shown here is derived from an EMBL/GenBank/DDBJ whole genome shotgun (WGS) entry which is preliminary data.</text>
</comment>
<dbReference type="PROSITE" id="PS50885">
    <property type="entry name" value="HAMP"/>
    <property type="match status" value="1"/>
</dbReference>
<evidence type="ECO:0000313" key="15">
    <source>
        <dbReference type="EMBL" id="MBB4004246.1"/>
    </source>
</evidence>
<dbReference type="PROSITE" id="PS50109">
    <property type="entry name" value="HIS_KIN"/>
    <property type="match status" value="1"/>
</dbReference>
<comment type="catalytic activity">
    <reaction evidence="1">
        <text>ATP + protein L-histidine = ADP + protein N-phospho-L-histidine.</text>
        <dbReference type="EC" id="2.7.13.3"/>
    </reaction>
</comment>
<dbReference type="EC" id="2.7.13.3" evidence="3"/>
<dbReference type="Gene3D" id="3.30.565.10">
    <property type="entry name" value="Histidine kinase-like ATPase, C-terminal domain"/>
    <property type="match status" value="1"/>
</dbReference>
<evidence type="ECO:0000256" key="2">
    <source>
        <dbReference type="ARBA" id="ARBA00004370"/>
    </source>
</evidence>
<accession>A0A7W6HFU8</accession>
<evidence type="ECO:0000313" key="16">
    <source>
        <dbReference type="Proteomes" id="UP000588647"/>
    </source>
</evidence>
<feature type="domain" description="Histidine kinase" evidence="13">
    <location>
        <begin position="257"/>
        <end position="458"/>
    </location>
</feature>